<evidence type="ECO:0000313" key="8">
    <source>
        <dbReference type="Proteomes" id="UP000298416"/>
    </source>
</evidence>
<dbReference type="OrthoDB" id="1924787at2759"/>
<feature type="domain" description="Exostosin GT47" evidence="6">
    <location>
        <begin position="79"/>
        <end position="364"/>
    </location>
</feature>
<comment type="subcellular location">
    <subcellularLocation>
        <location evidence="1">Golgi apparatus membrane</location>
        <topology evidence="1">Single-pass type II membrane protein</topology>
    </subcellularLocation>
</comment>
<dbReference type="InterPro" id="IPR040911">
    <property type="entry name" value="Exostosin_GT47"/>
</dbReference>
<gene>
    <name evidence="7" type="ORF">SASPL_119050</name>
</gene>
<keyword evidence="5" id="KW-0333">Golgi apparatus</keyword>
<reference evidence="7" key="1">
    <citation type="submission" date="2018-01" db="EMBL/GenBank/DDBJ databases">
        <authorList>
            <person name="Mao J.F."/>
        </authorList>
    </citation>
    <scope>NUCLEOTIDE SEQUENCE</scope>
    <source>
        <strain evidence="7">Huo1</strain>
        <tissue evidence="7">Leaf</tissue>
    </source>
</reference>
<dbReference type="PANTHER" id="PTHR11062:SF235">
    <property type="entry name" value="GLYCOSYLTRANSFERASE-LIKE PROTEIN"/>
    <property type="match status" value="1"/>
</dbReference>
<reference evidence="7" key="2">
    <citation type="submission" date="2020-08" db="EMBL/GenBank/DDBJ databases">
        <title>Plant Genome Project.</title>
        <authorList>
            <person name="Zhang R.-G."/>
        </authorList>
    </citation>
    <scope>NUCLEOTIDE SEQUENCE</scope>
    <source>
        <strain evidence="7">Huo1</strain>
        <tissue evidence="7">Leaf</tissue>
    </source>
</reference>
<proteinExistence type="inferred from homology"/>
<keyword evidence="8" id="KW-1185">Reference proteome</keyword>
<keyword evidence="3" id="KW-0808">Transferase</keyword>
<comment type="similarity">
    <text evidence="2">Belongs to the glycosyltransferase 47 family.</text>
</comment>
<evidence type="ECO:0000256" key="2">
    <source>
        <dbReference type="ARBA" id="ARBA00010271"/>
    </source>
</evidence>
<name>A0A8X8Y2W9_SALSN</name>
<evidence type="ECO:0000256" key="5">
    <source>
        <dbReference type="ARBA" id="ARBA00023034"/>
    </source>
</evidence>
<dbReference type="GO" id="GO:0016757">
    <property type="term" value="F:glycosyltransferase activity"/>
    <property type="evidence" value="ECO:0007669"/>
    <property type="project" value="UniProtKB-KW"/>
</dbReference>
<protein>
    <recommendedName>
        <fullName evidence="6">Exostosin GT47 domain-containing protein</fullName>
    </recommendedName>
</protein>
<dbReference type="Proteomes" id="UP000298416">
    <property type="component" value="Unassembled WGS sequence"/>
</dbReference>
<accession>A0A8X8Y2W9</accession>
<dbReference type="Pfam" id="PF03016">
    <property type="entry name" value="Exostosin_GT47"/>
    <property type="match status" value="1"/>
</dbReference>
<evidence type="ECO:0000256" key="3">
    <source>
        <dbReference type="ARBA" id="ARBA00022676"/>
    </source>
</evidence>
<evidence type="ECO:0000256" key="1">
    <source>
        <dbReference type="ARBA" id="ARBA00004323"/>
    </source>
</evidence>
<sequence>MTLPSLRNMLRSPHRKWWNTYFLIISLLFITSSTISSLRPQIPPLIPPPNNTPDYSPPTLTTPYHNWEIFNADYQQMLNKLKIYVYPDAFSSNKSNSSPTAAVFLPNPDPFNPKTGNYYSEHAFKLALLRSSLVTDHPGEADFFFMPFSVNVMRYHPLVRSESAISDFVASYVSRISSDSGHGNASGGTDHFSCCHSVGRDAASKHWELHNNAIQITCSSSYFQRLYTPHKDVALPQVWPRPDIEAPDLPHRRTELVFFAGRAQNSAARLEVLRLWGNDSSFRIFAGHSSMPYEEGFRRSRYCLHIKGYEVNTARVVDAIHYGCVPVLISNYYDLPFANILDWTKFSIILNQHDIPQLKNIITSVPEETYLDLYRNLCVVRKHFRWSAVPQSYDTFHMTAYQLWLRRGLHRVTSSILCVRTM</sequence>
<keyword evidence="4" id="KW-0812">Transmembrane</keyword>
<dbReference type="GO" id="GO:0000139">
    <property type="term" value="C:Golgi membrane"/>
    <property type="evidence" value="ECO:0007669"/>
    <property type="project" value="UniProtKB-SubCell"/>
</dbReference>
<dbReference type="InterPro" id="IPR004263">
    <property type="entry name" value="Exostosin"/>
</dbReference>
<dbReference type="EMBL" id="PNBA02000006">
    <property type="protein sequence ID" value="KAG6422478.1"/>
    <property type="molecule type" value="Genomic_DNA"/>
</dbReference>
<dbReference type="AlphaFoldDB" id="A0A8X8Y2W9"/>
<keyword evidence="3" id="KW-0328">Glycosyltransferase</keyword>
<evidence type="ECO:0000313" key="7">
    <source>
        <dbReference type="EMBL" id="KAG6422478.1"/>
    </source>
</evidence>
<evidence type="ECO:0000259" key="6">
    <source>
        <dbReference type="Pfam" id="PF03016"/>
    </source>
</evidence>
<organism evidence="7">
    <name type="scientific">Salvia splendens</name>
    <name type="common">Scarlet sage</name>
    <dbReference type="NCBI Taxonomy" id="180675"/>
    <lineage>
        <taxon>Eukaryota</taxon>
        <taxon>Viridiplantae</taxon>
        <taxon>Streptophyta</taxon>
        <taxon>Embryophyta</taxon>
        <taxon>Tracheophyta</taxon>
        <taxon>Spermatophyta</taxon>
        <taxon>Magnoliopsida</taxon>
        <taxon>eudicotyledons</taxon>
        <taxon>Gunneridae</taxon>
        <taxon>Pentapetalae</taxon>
        <taxon>asterids</taxon>
        <taxon>lamiids</taxon>
        <taxon>Lamiales</taxon>
        <taxon>Lamiaceae</taxon>
        <taxon>Nepetoideae</taxon>
        <taxon>Mentheae</taxon>
        <taxon>Salviinae</taxon>
        <taxon>Salvia</taxon>
        <taxon>Salvia subgen. Calosphace</taxon>
        <taxon>core Calosphace</taxon>
    </lineage>
</organism>
<comment type="caution">
    <text evidence="7">The sequence shown here is derived from an EMBL/GenBank/DDBJ whole genome shotgun (WGS) entry which is preliminary data.</text>
</comment>
<evidence type="ECO:0000256" key="4">
    <source>
        <dbReference type="ARBA" id="ARBA00022968"/>
    </source>
</evidence>
<keyword evidence="4" id="KW-0735">Signal-anchor</keyword>
<dbReference type="PANTHER" id="PTHR11062">
    <property type="entry name" value="EXOSTOSIN HEPARAN SULFATE GLYCOSYLTRANSFERASE -RELATED"/>
    <property type="match status" value="1"/>
</dbReference>